<keyword evidence="2" id="KW-0479">Metal-binding</keyword>
<dbReference type="OrthoDB" id="9804603at2"/>
<dbReference type="InterPro" id="IPR017900">
    <property type="entry name" value="4Fe4S_Fe_S_CS"/>
</dbReference>
<dbReference type="Gene3D" id="3.30.70.20">
    <property type="match status" value="1"/>
</dbReference>
<dbReference type="GO" id="GO:0051539">
    <property type="term" value="F:4 iron, 4 sulfur cluster binding"/>
    <property type="evidence" value="ECO:0007669"/>
    <property type="project" value="UniProtKB-KW"/>
</dbReference>
<gene>
    <name evidence="6" type="ORF">LZ11_01391</name>
</gene>
<dbReference type="AlphaFoldDB" id="A0A5S5ARK2"/>
<evidence type="ECO:0000256" key="1">
    <source>
        <dbReference type="ARBA" id="ARBA00022485"/>
    </source>
</evidence>
<feature type="domain" description="4Fe-4S ferredoxin-type" evidence="5">
    <location>
        <begin position="6"/>
        <end position="35"/>
    </location>
</feature>
<evidence type="ECO:0000256" key="3">
    <source>
        <dbReference type="ARBA" id="ARBA00023004"/>
    </source>
</evidence>
<accession>A0A5S5ARK2</accession>
<dbReference type="PANTHER" id="PTHR43687:SF4">
    <property type="entry name" value="BLR5484 PROTEIN"/>
    <property type="match status" value="1"/>
</dbReference>
<feature type="domain" description="4Fe-4S ferredoxin-type" evidence="5">
    <location>
        <begin position="36"/>
        <end position="65"/>
    </location>
</feature>
<dbReference type="PROSITE" id="PS00198">
    <property type="entry name" value="4FE4S_FER_1"/>
    <property type="match status" value="1"/>
</dbReference>
<comment type="caution">
    <text evidence="6">The sequence shown here is derived from an EMBL/GenBank/DDBJ whole genome shotgun (WGS) entry which is preliminary data.</text>
</comment>
<organism evidence="6 7">
    <name type="scientific">Thermosediminibacter litoriperuensis</name>
    <dbReference type="NCBI Taxonomy" id="291989"/>
    <lineage>
        <taxon>Bacteria</taxon>
        <taxon>Bacillati</taxon>
        <taxon>Bacillota</taxon>
        <taxon>Clostridia</taxon>
        <taxon>Thermosediminibacterales</taxon>
        <taxon>Thermosediminibacteraceae</taxon>
        <taxon>Thermosediminibacter</taxon>
    </lineage>
</organism>
<dbReference type="Proteomes" id="UP000322294">
    <property type="component" value="Unassembled WGS sequence"/>
</dbReference>
<dbReference type="PROSITE" id="PS51379">
    <property type="entry name" value="4FE4S_FER_2"/>
    <property type="match status" value="2"/>
</dbReference>
<sequence length="70" mass="7773">MSEKNFEIKINEKACKRCGICIAFCPKKVFSSENDKPVVVNPDACTKCKLCEIRCPDFAIVVGGDDDDDK</sequence>
<evidence type="ECO:0000313" key="6">
    <source>
        <dbReference type="EMBL" id="TYP54324.1"/>
    </source>
</evidence>
<dbReference type="RefSeq" id="WP_148867149.1">
    <property type="nucleotide sequence ID" value="NZ_VNHO01000012.1"/>
</dbReference>
<dbReference type="InterPro" id="IPR050572">
    <property type="entry name" value="Fe-S_Ferredoxin"/>
</dbReference>
<evidence type="ECO:0000256" key="4">
    <source>
        <dbReference type="ARBA" id="ARBA00023014"/>
    </source>
</evidence>
<name>A0A5S5ARK2_9FIRM</name>
<dbReference type="GO" id="GO:0046872">
    <property type="term" value="F:metal ion binding"/>
    <property type="evidence" value="ECO:0007669"/>
    <property type="project" value="UniProtKB-KW"/>
</dbReference>
<dbReference type="EMBL" id="VNHO01000012">
    <property type="protein sequence ID" value="TYP54324.1"/>
    <property type="molecule type" value="Genomic_DNA"/>
</dbReference>
<evidence type="ECO:0000259" key="5">
    <source>
        <dbReference type="PROSITE" id="PS51379"/>
    </source>
</evidence>
<dbReference type="PANTHER" id="PTHR43687">
    <property type="entry name" value="ADENYLYLSULFATE REDUCTASE, BETA SUBUNIT"/>
    <property type="match status" value="1"/>
</dbReference>
<proteinExistence type="predicted"/>
<dbReference type="InterPro" id="IPR017896">
    <property type="entry name" value="4Fe4S_Fe-S-bd"/>
</dbReference>
<reference evidence="6 7" key="1">
    <citation type="submission" date="2019-07" db="EMBL/GenBank/DDBJ databases">
        <title>Genomic Encyclopedia of Type Strains, Phase I: the one thousand microbial genomes (KMG-I) project.</title>
        <authorList>
            <person name="Kyrpides N."/>
        </authorList>
    </citation>
    <scope>NUCLEOTIDE SEQUENCE [LARGE SCALE GENOMIC DNA]</scope>
    <source>
        <strain evidence="6 7">DSM 16647</strain>
    </source>
</reference>
<keyword evidence="7" id="KW-1185">Reference proteome</keyword>
<evidence type="ECO:0000313" key="7">
    <source>
        <dbReference type="Proteomes" id="UP000322294"/>
    </source>
</evidence>
<protein>
    <submittedName>
        <fullName evidence="6">2-oxoglutarate ferredoxin oxidoreductase subunit delta</fullName>
    </submittedName>
</protein>
<keyword evidence="3" id="KW-0408">Iron</keyword>
<keyword evidence="4" id="KW-0411">Iron-sulfur</keyword>
<keyword evidence="1" id="KW-0004">4Fe-4S</keyword>
<evidence type="ECO:0000256" key="2">
    <source>
        <dbReference type="ARBA" id="ARBA00022723"/>
    </source>
</evidence>
<dbReference type="Pfam" id="PF13237">
    <property type="entry name" value="Fer4_10"/>
    <property type="match status" value="1"/>
</dbReference>
<dbReference type="SUPFAM" id="SSF54862">
    <property type="entry name" value="4Fe-4S ferredoxins"/>
    <property type="match status" value="1"/>
</dbReference>